<comment type="cofactor">
    <cofactor evidence="1">
        <name>pantetheine 4'-phosphate</name>
        <dbReference type="ChEBI" id="CHEBI:47942"/>
    </cofactor>
</comment>
<dbReference type="Proteomes" id="UP000182740">
    <property type="component" value="Unassembled WGS sequence"/>
</dbReference>
<feature type="region of interest" description="N-terminal hotdog fold" evidence="14">
    <location>
        <begin position="909"/>
        <end position="1031"/>
    </location>
</feature>
<dbReference type="InterPro" id="IPR013968">
    <property type="entry name" value="PKS_KR"/>
</dbReference>
<dbReference type="SMART" id="SM00825">
    <property type="entry name" value="PKS_KS"/>
    <property type="match status" value="2"/>
</dbReference>
<keyword evidence="6" id="KW-0045">Antibiotic biosynthesis</keyword>
<evidence type="ECO:0000256" key="15">
    <source>
        <dbReference type="SAM" id="MobiDB-lite"/>
    </source>
</evidence>
<dbReference type="SMART" id="SM00826">
    <property type="entry name" value="PKS_DH"/>
    <property type="match status" value="2"/>
</dbReference>
<comment type="subunit">
    <text evidence="12">Homodimer. Erythronolide synthase is composed of EryAI, EryAII and EryAIII multimodular (2 modules) polypeptides each coding for a functional synthase subunit which participates in 2 of the six FAS-like elongation steps required for formation of the polyketide. Module 1, 2, 3, 4, 5, and 6 participating in biosynthesis steps 1, 2, 3, 4, 5, and 6, respectively.</text>
</comment>
<feature type="compositionally biased region" description="Low complexity" evidence="15">
    <location>
        <begin position="2929"/>
        <end position="2942"/>
    </location>
</feature>
<dbReference type="Gene3D" id="3.10.129.110">
    <property type="entry name" value="Polyketide synthase dehydratase"/>
    <property type="match status" value="2"/>
</dbReference>
<dbReference type="PROSITE" id="PS52019">
    <property type="entry name" value="PKS_MFAS_DH"/>
    <property type="match status" value="2"/>
</dbReference>
<dbReference type="InterPro" id="IPR001227">
    <property type="entry name" value="Ac_transferase_dom_sf"/>
</dbReference>
<dbReference type="Pfam" id="PF21089">
    <property type="entry name" value="PKS_DH_N"/>
    <property type="match status" value="2"/>
</dbReference>
<dbReference type="SUPFAM" id="SSF55048">
    <property type="entry name" value="Probable ACP-binding domain of malonyl-CoA ACP transacylase"/>
    <property type="match status" value="2"/>
</dbReference>
<dbReference type="Gene3D" id="1.10.1200.10">
    <property type="entry name" value="ACP-like"/>
    <property type="match status" value="1"/>
</dbReference>
<dbReference type="InterPro" id="IPR032821">
    <property type="entry name" value="PKS_assoc"/>
</dbReference>
<evidence type="ECO:0000256" key="4">
    <source>
        <dbReference type="ARBA" id="ARBA00022679"/>
    </source>
</evidence>
<evidence type="ECO:0000256" key="9">
    <source>
        <dbReference type="ARBA" id="ARBA00052442"/>
    </source>
</evidence>
<dbReference type="InterPro" id="IPR049900">
    <property type="entry name" value="PKS_mFAS_DH"/>
</dbReference>
<feature type="domain" description="Ketosynthase family 3 (KS3)" evidence="17">
    <location>
        <begin position="1741"/>
        <end position="2165"/>
    </location>
</feature>
<comment type="function">
    <text evidence="10">Involved in the biosynthesis of antibiotic erythromycin via the biosynthesis of its aglycone precursor, 6-deoxyerythronolide B (6-dEB).</text>
</comment>
<dbReference type="GO" id="GO:0004312">
    <property type="term" value="F:fatty acid synthase activity"/>
    <property type="evidence" value="ECO:0007669"/>
    <property type="project" value="TreeGrafter"/>
</dbReference>
<dbReference type="InterPro" id="IPR016035">
    <property type="entry name" value="Acyl_Trfase/lysoPLipase"/>
</dbReference>
<dbReference type="InterPro" id="IPR049552">
    <property type="entry name" value="PKS_DH_N"/>
</dbReference>
<keyword evidence="2" id="KW-0596">Phosphopantetheine</keyword>
<feature type="domain" description="PKS/mFAS DH" evidence="18">
    <location>
        <begin position="909"/>
        <end position="1180"/>
    </location>
</feature>
<comment type="catalytic activity">
    <reaction evidence="9">
        <text>6 (S)-methylmalonyl-CoA + propanoyl-CoA + 6 NADPH + 12 H(+) = 6-deoxyerythronolide B + 6 CO2 + 6 NADP(+) + 7 CoA + H2O</text>
        <dbReference type="Rhea" id="RHEA:23068"/>
        <dbReference type="ChEBI" id="CHEBI:15377"/>
        <dbReference type="ChEBI" id="CHEBI:15378"/>
        <dbReference type="ChEBI" id="CHEBI:16089"/>
        <dbReference type="ChEBI" id="CHEBI:16526"/>
        <dbReference type="ChEBI" id="CHEBI:57287"/>
        <dbReference type="ChEBI" id="CHEBI:57327"/>
        <dbReference type="ChEBI" id="CHEBI:57392"/>
        <dbReference type="ChEBI" id="CHEBI:57783"/>
        <dbReference type="ChEBI" id="CHEBI:58349"/>
        <dbReference type="EC" id="2.3.1.94"/>
    </reaction>
</comment>
<feature type="region of interest" description="Disordered" evidence="15">
    <location>
        <begin position="2960"/>
        <end position="2988"/>
    </location>
</feature>
<dbReference type="InterPro" id="IPR020806">
    <property type="entry name" value="PKS_PP-bd"/>
</dbReference>
<feature type="active site" description="Proton donor; for dehydratase activity" evidence="14">
    <location>
        <position position="1102"/>
    </location>
</feature>
<dbReference type="InterPro" id="IPR049551">
    <property type="entry name" value="PKS_DH_C"/>
</dbReference>
<dbReference type="FunFam" id="3.40.366.10:FF:000002">
    <property type="entry name" value="Probable polyketide synthase 2"/>
    <property type="match status" value="1"/>
</dbReference>
<dbReference type="InterPro" id="IPR015083">
    <property type="entry name" value="NorB/c/GfsB-D-like_docking"/>
</dbReference>
<proteinExistence type="predicted"/>
<keyword evidence="3" id="KW-0597">Phosphoprotein</keyword>
<evidence type="ECO:0000256" key="3">
    <source>
        <dbReference type="ARBA" id="ARBA00022553"/>
    </source>
</evidence>
<dbReference type="CDD" id="cd22541">
    <property type="entry name" value="SP5_N"/>
    <property type="match status" value="1"/>
</dbReference>
<evidence type="ECO:0000256" key="11">
    <source>
        <dbReference type="ARBA" id="ARBA00060622"/>
    </source>
</evidence>
<dbReference type="SUPFAM" id="SSF47336">
    <property type="entry name" value="ACP-like"/>
    <property type="match status" value="1"/>
</dbReference>
<dbReference type="PROSITE" id="PS52004">
    <property type="entry name" value="KS3_2"/>
    <property type="match status" value="2"/>
</dbReference>
<dbReference type="SMART" id="SM00827">
    <property type="entry name" value="PKS_AT"/>
    <property type="match status" value="2"/>
</dbReference>
<dbReference type="Pfam" id="PF16197">
    <property type="entry name" value="KAsynt_C_assoc"/>
    <property type="match status" value="2"/>
</dbReference>
<dbReference type="EC" id="2.3.1.94" evidence="13"/>
<dbReference type="InterPro" id="IPR055123">
    <property type="entry name" value="SpnB-like_Rossmann"/>
</dbReference>
<dbReference type="Pfam" id="PF14765">
    <property type="entry name" value="PS-DH"/>
    <property type="match status" value="1"/>
</dbReference>
<dbReference type="PANTHER" id="PTHR43775">
    <property type="entry name" value="FATTY ACID SYNTHASE"/>
    <property type="match status" value="1"/>
</dbReference>
<comment type="caution">
    <text evidence="14">Lacks conserved residue(s) required for the propagation of feature annotation.</text>
</comment>
<keyword evidence="7" id="KW-0511">Multifunctional enzyme</keyword>
<dbReference type="InterPro" id="IPR014030">
    <property type="entry name" value="Ketoacyl_synth_N"/>
</dbReference>
<protein>
    <recommendedName>
        <fullName evidence="13">6-deoxyerythronolide-B synthase</fullName>
        <ecNumber evidence="13">2.3.1.94</ecNumber>
    </recommendedName>
</protein>
<evidence type="ECO:0000256" key="10">
    <source>
        <dbReference type="ARBA" id="ARBA00060158"/>
    </source>
</evidence>
<reference evidence="20" key="1">
    <citation type="submission" date="2016-11" db="EMBL/GenBank/DDBJ databases">
        <authorList>
            <person name="Varghese N."/>
            <person name="Submissions S."/>
        </authorList>
    </citation>
    <scope>NUCLEOTIDE SEQUENCE [LARGE SCALE GENOMIC DNA]</scope>
    <source>
        <strain evidence="20">DSM 44671</strain>
    </source>
</reference>
<dbReference type="GO" id="GO:0006633">
    <property type="term" value="P:fatty acid biosynthetic process"/>
    <property type="evidence" value="ECO:0007669"/>
    <property type="project" value="InterPro"/>
</dbReference>
<evidence type="ECO:0000259" key="16">
    <source>
        <dbReference type="PROSITE" id="PS50075"/>
    </source>
</evidence>
<dbReference type="GO" id="GO:0004315">
    <property type="term" value="F:3-oxoacyl-[acyl-carrier-protein] synthase activity"/>
    <property type="evidence" value="ECO:0007669"/>
    <property type="project" value="InterPro"/>
</dbReference>
<feature type="region of interest" description="Disordered" evidence="15">
    <location>
        <begin position="2740"/>
        <end position="2944"/>
    </location>
</feature>
<dbReference type="SMART" id="SM00822">
    <property type="entry name" value="PKS_KR"/>
    <property type="match status" value="1"/>
</dbReference>
<dbReference type="SUPFAM" id="SSF53901">
    <property type="entry name" value="Thiolase-like"/>
    <property type="match status" value="2"/>
</dbReference>
<dbReference type="PROSITE" id="PS00606">
    <property type="entry name" value="KS3_1"/>
    <property type="match status" value="2"/>
</dbReference>
<evidence type="ECO:0000259" key="18">
    <source>
        <dbReference type="PROSITE" id="PS52019"/>
    </source>
</evidence>
<dbReference type="InterPro" id="IPR057326">
    <property type="entry name" value="KR_dom"/>
</dbReference>
<evidence type="ECO:0000256" key="7">
    <source>
        <dbReference type="ARBA" id="ARBA00023268"/>
    </source>
</evidence>
<feature type="region of interest" description="C-terminal hotdog fold" evidence="14">
    <location>
        <begin position="2748"/>
        <end position="2913"/>
    </location>
</feature>
<dbReference type="SUPFAM" id="SSF52151">
    <property type="entry name" value="FabD/lysophospholipase-like"/>
    <property type="match status" value="2"/>
</dbReference>
<dbReference type="InterPro" id="IPR014031">
    <property type="entry name" value="Ketoacyl_synth_C"/>
</dbReference>
<dbReference type="InterPro" id="IPR018201">
    <property type="entry name" value="Ketoacyl_synth_AS"/>
</dbReference>
<evidence type="ECO:0000256" key="2">
    <source>
        <dbReference type="ARBA" id="ARBA00022450"/>
    </source>
</evidence>
<dbReference type="Gene3D" id="3.40.47.10">
    <property type="match status" value="2"/>
</dbReference>
<evidence type="ECO:0000256" key="14">
    <source>
        <dbReference type="PROSITE-ProRule" id="PRU01363"/>
    </source>
</evidence>
<dbReference type="SUPFAM" id="SSF51735">
    <property type="entry name" value="NAD(P)-binding Rossmann-fold domains"/>
    <property type="match status" value="2"/>
</dbReference>
<feature type="domain" description="Carrier" evidence="16">
    <location>
        <begin position="1646"/>
        <end position="1724"/>
    </location>
</feature>
<dbReference type="GO" id="GO:0033068">
    <property type="term" value="P:macrolide biosynthetic process"/>
    <property type="evidence" value="ECO:0007669"/>
    <property type="project" value="UniProtKB-ARBA"/>
</dbReference>
<dbReference type="InterPro" id="IPR036736">
    <property type="entry name" value="ACP-like_sf"/>
</dbReference>
<dbReference type="STRING" id="546364.SAMN04489730_6976"/>
<evidence type="ECO:0000256" key="12">
    <source>
        <dbReference type="ARBA" id="ARBA00063272"/>
    </source>
</evidence>
<feature type="active site" description="Proton acceptor; for dehydratase activity" evidence="14">
    <location>
        <position position="941"/>
    </location>
</feature>
<dbReference type="Gene3D" id="3.30.70.3290">
    <property type="match status" value="2"/>
</dbReference>
<dbReference type="InterPro" id="IPR016039">
    <property type="entry name" value="Thiolase-like"/>
</dbReference>
<dbReference type="Pfam" id="PF00109">
    <property type="entry name" value="ketoacyl-synt"/>
    <property type="match status" value="2"/>
</dbReference>
<dbReference type="FunFam" id="1.10.1200.10:FF:000007">
    <property type="entry name" value="Probable polyketide synthase pks17"/>
    <property type="match status" value="1"/>
</dbReference>
<evidence type="ECO:0000256" key="5">
    <source>
        <dbReference type="ARBA" id="ARBA00022737"/>
    </source>
</evidence>
<dbReference type="Pfam" id="PF00550">
    <property type="entry name" value="PP-binding"/>
    <property type="match status" value="1"/>
</dbReference>
<accession>A0A1K1SXB8</accession>
<dbReference type="InterPro" id="IPR042104">
    <property type="entry name" value="PKS_dehydratase_sf"/>
</dbReference>
<feature type="compositionally biased region" description="Low complexity" evidence="15">
    <location>
        <begin position="2893"/>
        <end position="2921"/>
    </location>
</feature>
<dbReference type="InterPro" id="IPR020807">
    <property type="entry name" value="PKS_DH"/>
</dbReference>
<evidence type="ECO:0000256" key="6">
    <source>
        <dbReference type="ARBA" id="ARBA00023194"/>
    </source>
</evidence>
<dbReference type="SMART" id="SM01294">
    <property type="entry name" value="PKS_PP_betabranch"/>
    <property type="match status" value="1"/>
</dbReference>
<name>A0A1K1SXB8_9PSEU</name>
<keyword evidence="8" id="KW-0012">Acyltransferase</keyword>
<dbReference type="GO" id="GO:0047879">
    <property type="term" value="F:erythronolide synthase activity"/>
    <property type="evidence" value="ECO:0007669"/>
    <property type="project" value="UniProtKB-EC"/>
</dbReference>
<dbReference type="Pfam" id="PF22953">
    <property type="entry name" value="SpnB_Rossmann"/>
    <property type="match status" value="1"/>
</dbReference>
<dbReference type="OrthoDB" id="9778690at2"/>
<dbReference type="InterPro" id="IPR050091">
    <property type="entry name" value="PKS_NRPS_Biosynth_Enz"/>
</dbReference>
<feature type="region of interest" description="N-terminal hotdog fold" evidence="14">
    <location>
        <begin position="2604"/>
        <end position="2727"/>
    </location>
</feature>
<evidence type="ECO:0000313" key="19">
    <source>
        <dbReference type="EMBL" id="SFW88501.1"/>
    </source>
</evidence>
<dbReference type="GO" id="GO:0031177">
    <property type="term" value="F:phosphopantetheine binding"/>
    <property type="evidence" value="ECO:0007669"/>
    <property type="project" value="InterPro"/>
</dbReference>
<evidence type="ECO:0000256" key="8">
    <source>
        <dbReference type="ARBA" id="ARBA00023315"/>
    </source>
</evidence>
<dbReference type="PANTHER" id="PTHR43775:SF51">
    <property type="entry name" value="INACTIVE PHENOLPHTHIOCEROL SYNTHESIS POLYKETIDE SYNTHASE TYPE I PKS1-RELATED"/>
    <property type="match status" value="1"/>
</dbReference>
<evidence type="ECO:0000256" key="13">
    <source>
        <dbReference type="ARBA" id="ARBA00066981"/>
    </source>
</evidence>
<feature type="compositionally biased region" description="Low complexity" evidence="15">
    <location>
        <begin position="2866"/>
        <end position="2878"/>
    </location>
</feature>
<dbReference type="InterPro" id="IPR016036">
    <property type="entry name" value="Malonyl_transacylase_ACP-bd"/>
</dbReference>
<dbReference type="Pfam" id="PF08659">
    <property type="entry name" value="KR"/>
    <property type="match status" value="1"/>
</dbReference>
<dbReference type="Pfam" id="PF02801">
    <property type="entry name" value="Ketoacyl-synt_C"/>
    <property type="match status" value="2"/>
</dbReference>
<keyword evidence="5" id="KW-0677">Repeat</keyword>
<feature type="compositionally biased region" description="Low complexity" evidence="15">
    <location>
        <begin position="2741"/>
        <end position="2754"/>
    </location>
</feature>
<dbReference type="Gene3D" id="3.40.366.10">
    <property type="entry name" value="Malonyl-Coenzyme A Acyl Carrier Protein, domain 2"/>
    <property type="match status" value="2"/>
</dbReference>
<feature type="compositionally biased region" description="Low complexity" evidence="15">
    <location>
        <begin position="2978"/>
        <end position="2988"/>
    </location>
</feature>
<evidence type="ECO:0000256" key="1">
    <source>
        <dbReference type="ARBA" id="ARBA00001957"/>
    </source>
</evidence>
<gene>
    <name evidence="19" type="ORF">SAMN04489730_6976</name>
</gene>
<feature type="region of interest" description="C-terminal hotdog fold" evidence="14">
    <location>
        <begin position="1042"/>
        <end position="1180"/>
    </location>
</feature>
<dbReference type="PROSITE" id="PS50075">
    <property type="entry name" value="CARRIER"/>
    <property type="match status" value="1"/>
</dbReference>
<dbReference type="CDD" id="cd08956">
    <property type="entry name" value="KR_3_FAS_SDR_x"/>
    <property type="match status" value="1"/>
</dbReference>
<dbReference type="InterPro" id="IPR020841">
    <property type="entry name" value="PKS_Beta-ketoAc_synthase_dom"/>
</dbReference>
<evidence type="ECO:0000313" key="20">
    <source>
        <dbReference type="Proteomes" id="UP000182740"/>
    </source>
</evidence>
<dbReference type="EMBL" id="FPJG01000006">
    <property type="protein sequence ID" value="SFW88501.1"/>
    <property type="molecule type" value="Genomic_DNA"/>
</dbReference>
<sequence length="2988" mass="306225">MADEQTLRDYLKLVTADLQQTRRRLREAEAAAREPLAIVGMSCRFAGGVQSPEDLWRLVDAGRDGMSEFPGDRGWNALDDAGFARRGGFIDGAGEFDAGFFGISPKEALATDPQQRLLLELAWEAFERAGVDPLSLRGSRTGVFAGTNGQDYLGLLLRLRAEFDGYGGTANNASSLSGRLSYVLGLEGPSVTVDTACSSSLVALHLAAQALRSGECSLALAGGVTIMSTPGGFLEFGKQNGLAPDGRVKAFADAADGTNWGEGVGVLLVERLSDARRHGHPVLAVLKGSAVNQDGASNGFTAPNGPSQQRVILQALVNAGLTASQIDAVEAHGTGTTLGDPIEAQALLATYGQERAHPLLLGSVKSNLGHTQAAAGVAGVIKMVMAMRHGVLPKTLHVDAPSSHVDWSAGAVELLTEPRPWPETGEPRRAGVSSFGVSGTNAHVLLEQAPEAEAAQPAGAEPAVVPWVLSAKTAAALRAQAGNLAAWLGDHPGAARADIGFSLATTRAALETRAVVVGADPAGLAALADGEDAPGVVTGDVVGTASRPVLVFPGQGSQWVGMAVELLDSSEVFAARWAECETALKSFVDWSLTEVARSADPAVLERVDVVQPLLWAVMVCLAELWRDAGVEPAAVIGHSQGEIAAAVVAGALSVVDGARVVALRAKAITELAGTGGMLSVPLPVAEVEAGLDARLGIAAVNGPSATVVSGEVAALDAAQAAWEAEGVRVRRVPVDYASHSAQVEAIRERILADLAPVSPSSVDTVFFSTLAGEAIDTAELTAEYWYRNLRATVRFEDAVRAAIAAGHTVFVESSAHPVLTVGVQQTLDELEVSGAVAATLRRDRGGLEQLYTAFGRAFVHGVAVAWEKLTPGRRVDLPTYAFQRRRYWPEPGRRGPADVAGLGLTEAAHPLLGAGVTVAETGQLLLTGSLATRTHPWLADHAVLGEVLVPGTAFVELAVRAGDQVGCDLLDELTLETPLVLPAEGVALLQVTVGPAAGDGRRAVTVHARPDDSSPWTRHATGTLATATAGEPTAVAWPPAGAETVPVEDFYANSATLGYGYGPAFQGLRAAWRTGEAVYAEVELPADAGSADGYGIHPALLDAALHPLGLAGRGPGQPGPRLPFSWSGVRLHAAGATSVRVEVRALDDDAIALSVADTDGRPVATVGRLALRPVAPCGLRPHDTGSLFELGWEAVTLPSAEPVAWTPVAELPADGPVPAVVVAEVGELEPAGLWPVSRFSAAVEPGSVGDSVSASSTSPVPVVLELVRTWLADERYAGSTLVVVTRGAVGVHPDDPVDGYAQAAVWGLLRSAQAEHPGRFLLLDTDSGLDPLGAVLASDEPQAAVRAGAVYAPRLRRAVTEDRTPAWDPQGTVLITGGTGLLGGLLARHLVTRHGVTRLLLTSRRGPAADGATELRDELTELGADVRIAACDVADRAALAELLTGLPAGQRLSAVVHAAGVLDDGVLEALTPERVQAVLRPKVDAALALHELTADLDEFILFSSAAGIFGAAGQAGYAAANAGLDALAQHRRARGLPARSLAWGLWEQAGGMTEGLGAEHRQRLERGGSGTLGSAQGLALFDTALTATAAIVSPISLDFVGIRARAAAAGVPPLLRGLVRGPARRQVGARAAEASEFAARLRGLDDPGRAVLDVVVRQIVQVLGHASAADIDPARPFKDLGFDSLSAVEFRNRLSTATGLRLPATLVFDHPAPEVLARWLCGELLGHTEPGDTAGPAAVAGDPVAIVGMACRYPGGVTTPAQLWDLVAAGRDAISAFPTDRGWDLGALAGGGPGTSLAAEGGFLHDAGEFDAGFFGISPREALATDPQQRLLLETSWEAVEAAGIDAGTLRGSRTGVFAGVMYHDYSSKLVSSGEDLAELEGYLGNGTSGSVVSGRVAYTFGFEGPAVTVDTACSSSLVAVHLAAQALRAGECTLALAGGVTVMAHPTLFAEFSRQGGLAADGRCKSFAAAADGAGFAEGAGVLVLERLSDARRNGHPVLAVLKGSAVNQDGASNGLTAPNGPSQQRVIRQALASAGLSTEDVDVVEAHGTGTTLGDPIEAQALLATYGQDRAEPVLLGSVKSNIGHTQAAAGVAGIIKVVQALRHESLPRTLHVDEPTPHVDWTAGHLRLLTEPVAWPAGGRVRRAAVSSFGISGTNAHVIVEEAPAAEPVAPGGTAGVVPWMLSAKTEPALRAQAARLRDHLDGESAADVGFSLATTRAALEHRAVVVGEDRETLLDGLAAVAAGEPSAAVTAGTVETGRVAFLFSGQGAQTLGMGKALHARFPVFAEAFDAACALLDAELGGSLRDVLWGTDEAALERTVSAQAGLFAVEVALVRLLESVGVTPGLLIGHSIGELAAAHVAGVLSLEDACALVAARGRLMQDLPEGGAMLTVQATEAEVAPLLAGFGAVSIAAVNAEDSVVVSGDEAAVDAAAAWARGRRTGRLRVSHAFHSHRMDPMLAGLTAVASTVDHLAPSIPIVSTVTGEPATAFDAGYWAGQVRGTVRFADAVAAAVAAGVTRFVEIGPRAVLAGLVPGAAVATQRADRDGELAFVTALGTLFAAGVPVRWEPLFGRARRVDLPTYPFQRDRFWPRGAARRTAADPGLRPRAESLAGTGQLVLSGSVSTAAYPWLAEHTVLGTVVVPGAVLAELAVHAGDQAGCALVEELTLESPLVLPAEAAVRLQVTVEPEDEAGRRALTVHSRPGEEEPWTRHATGLLAVRGGSGEGLVSPLVGEVGRRSPAAGEAGEAPGSPLVEPSRRAPATGEASGSPLAGGPGRRSPAAGDAGEASESPEPSRRLRGPGKLPRNWPGRPPVSPSISPASTPPRTAPGSATARPSKACAPPGEPAIPSSPRSSFPDPPPARASSSCTPRCSTPPCTPPGSGPCPRSPAPRCCRSPGPACACTPSAPAPSGSACAPTAPTPSPSSPRTRPAPRWSPSTGWCSGASIPDGCVPRNPARCSTSAGSPPTCPPCPAGPSSAPVRSRP</sequence>
<organism evidence="19 20">
    <name type="scientific">Amycolatopsis australiensis</name>
    <dbReference type="NCBI Taxonomy" id="546364"/>
    <lineage>
        <taxon>Bacteria</taxon>
        <taxon>Bacillati</taxon>
        <taxon>Actinomycetota</taxon>
        <taxon>Actinomycetes</taxon>
        <taxon>Pseudonocardiales</taxon>
        <taxon>Pseudonocardiaceae</taxon>
        <taxon>Amycolatopsis</taxon>
    </lineage>
</organism>
<dbReference type="Pfam" id="PF08990">
    <property type="entry name" value="Docking"/>
    <property type="match status" value="1"/>
</dbReference>
<keyword evidence="4 19" id="KW-0808">Transferase</keyword>
<dbReference type="SMART" id="SM00823">
    <property type="entry name" value="PKS_PP"/>
    <property type="match status" value="1"/>
</dbReference>
<dbReference type="Pfam" id="PF00698">
    <property type="entry name" value="Acyl_transf_1"/>
    <property type="match status" value="2"/>
</dbReference>
<dbReference type="CDD" id="cd00833">
    <property type="entry name" value="PKS"/>
    <property type="match status" value="2"/>
</dbReference>
<keyword evidence="20" id="KW-1185">Reference proteome</keyword>
<dbReference type="InterPro" id="IPR009081">
    <property type="entry name" value="PP-bd_ACP"/>
</dbReference>
<dbReference type="Gene3D" id="3.40.50.720">
    <property type="entry name" value="NAD(P)-binding Rossmann-like Domain"/>
    <property type="match status" value="1"/>
</dbReference>
<dbReference type="FunFam" id="3.40.47.10:FF:000019">
    <property type="entry name" value="Polyketide synthase type I"/>
    <property type="match status" value="2"/>
</dbReference>
<dbReference type="InterPro" id="IPR036291">
    <property type="entry name" value="NAD(P)-bd_dom_sf"/>
</dbReference>
<feature type="compositionally biased region" description="Low complexity" evidence="15">
    <location>
        <begin position="2780"/>
        <end position="2789"/>
    </location>
</feature>
<feature type="domain" description="PKS/mFAS DH" evidence="18">
    <location>
        <begin position="2604"/>
        <end position="2913"/>
    </location>
</feature>
<dbReference type="InterPro" id="IPR014043">
    <property type="entry name" value="Acyl_transferase_dom"/>
</dbReference>
<comment type="pathway">
    <text evidence="11">Antibiotic biosynthesis; erythromycin biosynthesis.</text>
</comment>
<feature type="compositionally biased region" description="Pro residues" evidence="15">
    <location>
        <begin position="2879"/>
        <end position="2892"/>
    </location>
</feature>
<feature type="domain" description="Ketosynthase family 3 (KS3)" evidence="17">
    <location>
        <begin position="33"/>
        <end position="448"/>
    </location>
</feature>
<evidence type="ECO:0000259" key="17">
    <source>
        <dbReference type="PROSITE" id="PS52004"/>
    </source>
</evidence>